<feature type="region of interest" description="Disordered" evidence="1">
    <location>
        <begin position="558"/>
        <end position="584"/>
    </location>
</feature>
<feature type="compositionally biased region" description="Basic and acidic residues" evidence="1">
    <location>
        <begin position="291"/>
        <end position="302"/>
    </location>
</feature>
<name>A0A6A5U9U6_9PLEO</name>
<proteinExistence type="predicted"/>
<accession>A0A6A5U9U6</accession>
<dbReference type="AlphaFoldDB" id="A0A6A5U9U6"/>
<feature type="region of interest" description="Disordered" evidence="1">
    <location>
        <begin position="492"/>
        <end position="530"/>
    </location>
</feature>
<evidence type="ECO:0000313" key="2">
    <source>
        <dbReference type="EMBL" id="KAF1961645.1"/>
    </source>
</evidence>
<reference evidence="2" key="1">
    <citation type="journal article" date="2020" name="Stud. Mycol.">
        <title>101 Dothideomycetes genomes: a test case for predicting lifestyles and emergence of pathogens.</title>
        <authorList>
            <person name="Haridas S."/>
            <person name="Albert R."/>
            <person name="Binder M."/>
            <person name="Bloem J."/>
            <person name="Labutti K."/>
            <person name="Salamov A."/>
            <person name="Andreopoulos B."/>
            <person name="Baker S."/>
            <person name="Barry K."/>
            <person name="Bills G."/>
            <person name="Bluhm B."/>
            <person name="Cannon C."/>
            <person name="Castanera R."/>
            <person name="Culley D."/>
            <person name="Daum C."/>
            <person name="Ezra D."/>
            <person name="Gonzalez J."/>
            <person name="Henrissat B."/>
            <person name="Kuo A."/>
            <person name="Liang C."/>
            <person name="Lipzen A."/>
            <person name="Lutzoni F."/>
            <person name="Magnuson J."/>
            <person name="Mondo S."/>
            <person name="Nolan M."/>
            <person name="Ohm R."/>
            <person name="Pangilinan J."/>
            <person name="Park H.-J."/>
            <person name="Ramirez L."/>
            <person name="Alfaro M."/>
            <person name="Sun H."/>
            <person name="Tritt A."/>
            <person name="Yoshinaga Y."/>
            <person name="Zwiers L.-H."/>
            <person name="Turgeon B."/>
            <person name="Goodwin S."/>
            <person name="Spatafora J."/>
            <person name="Crous P."/>
            <person name="Grigoriev I."/>
        </authorList>
    </citation>
    <scope>NUCLEOTIDE SEQUENCE</scope>
    <source>
        <strain evidence="2">CBS 675.92</strain>
    </source>
</reference>
<gene>
    <name evidence="2" type="ORF">CC80DRAFT_488099</name>
</gene>
<protein>
    <submittedName>
        <fullName evidence="2">Uncharacterized protein</fullName>
    </submittedName>
</protein>
<feature type="region of interest" description="Disordered" evidence="1">
    <location>
        <begin position="286"/>
        <end position="321"/>
    </location>
</feature>
<sequence length="761" mass="85602">MEPSPRQDLLDLEERLQNDTRDFGALLAQIPRDIFILHNGNAVINPHYHTTQDVAHYPVFAVLDKNSQVHMKTDWRKPEDFPEDFRPFAKHPRQQNSGLSVNQQHAVYQAPPISWLTDAPPVAYGPWSRMLQAMIKYLLLNWASTDGYDGKLPQPDYDDLSQLFQLLKKTHHYAQSSMAREGSEFEFVEQSLYHAAVFQPPASKTEKKVGNSRLPAPTRNEDTKMSDAGAVDEIGYDSGLSPTQPEAIVDGSVSPRDLENVEVGAQQHQIATVNAGFGMGDMDLTPAATDSLKRDHSAEIKKARQQPYPTPDPSGSEEVTSNTDPVLARLHGEAKLGHELLSLLPELRTMVFQKITHDQPGYLPVRMLIGVYKKLPRKDLSHHKVWISYKVHDKDGRAAPRMLIQAFHPDTGDLVCENLKFADIFPLLDVKPVFSYIRNNVKGEMQFKAIAKYYFILAANDRLLGFKNHRMPVNETFIGDLRTVCTQIQKFGGLGADSDDQRQPPPKRRKGKAVSRRPSISEGEASTTADLSQVADQLAANGARRTCRRIQEVVSAPVSDHSGFSTRVPTPVPESLNASRQSVQPRRFALGKAVIKDSEKLEKNPKESARVIYNEYLDDNAEVTSSDGESGDEIPDTVPHDIKQLLDERYLTTQMIASQRIAAKESTTKAKSIKHSMRYNKGRLKRGKTQEEVDAHQQAQEQDLRLVENRFKVHDEAARGFKERKKALDAEVDKVDKMYVDVWDAMNKKERAISRKGNNGV</sequence>
<feature type="compositionally biased region" description="Basic residues" evidence="1">
    <location>
        <begin position="505"/>
        <end position="515"/>
    </location>
</feature>
<evidence type="ECO:0000313" key="3">
    <source>
        <dbReference type="Proteomes" id="UP000800035"/>
    </source>
</evidence>
<feature type="region of interest" description="Disordered" evidence="1">
    <location>
        <begin position="203"/>
        <end position="224"/>
    </location>
</feature>
<organism evidence="2 3">
    <name type="scientific">Byssothecium circinans</name>
    <dbReference type="NCBI Taxonomy" id="147558"/>
    <lineage>
        <taxon>Eukaryota</taxon>
        <taxon>Fungi</taxon>
        <taxon>Dikarya</taxon>
        <taxon>Ascomycota</taxon>
        <taxon>Pezizomycotina</taxon>
        <taxon>Dothideomycetes</taxon>
        <taxon>Pleosporomycetidae</taxon>
        <taxon>Pleosporales</taxon>
        <taxon>Massarineae</taxon>
        <taxon>Massarinaceae</taxon>
        <taxon>Byssothecium</taxon>
    </lineage>
</organism>
<dbReference type="Proteomes" id="UP000800035">
    <property type="component" value="Unassembled WGS sequence"/>
</dbReference>
<keyword evidence="3" id="KW-1185">Reference proteome</keyword>
<evidence type="ECO:0000256" key="1">
    <source>
        <dbReference type="SAM" id="MobiDB-lite"/>
    </source>
</evidence>
<dbReference type="OrthoDB" id="3688256at2759"/>
<dbReference type="EMBL" id="ML976980">
    <property type="protein sequence ID" value="KAF1961645.1"/>
    <property type="molecule type" value="Genomic_DNA"/>
</dbReference>